<dbReference type="InterPro" id="IPR039034">
    <property type="entry name" value="INPP4"/>
</dbReference>
<feature type="compositionally biased region" description="Polar residues" evidence="6">
    <location>
        <begin position="619"/>
        <end position="629"/>
    </location>
</feature>
<dbReference type="InterPro" id="IPR001849">
    <property type="entry name" value="PH_domain"/>
</dbReference>
<dbReference type="RefSeq" id="XP_013413806.1">
    <property type="nucleotide sequence ID" value="XM_013558352.1"/>
</dbReference>
<evidence type="ECO:0000313" key="9">
    <source>
        <dbReference type="Proteomes" id="UP000085678"/>
    </source>
</evidence>
<evidence type="ECO:0000256" key="6">
    <source>
        <dbReference type="SAM" id="MobiDB-lite"/>
    </source>
</evidence>
<dbReference type="PROSITE" id="PS50003">
    <property type="entry name" value="PH_DOMAIN"/>
    <property type="match status" value="1"/>
</dbReference>
<comment type="similarity">
    <text evidence="2">Belongs to the inositol 3,4-bisphosphate 4-phosphatase family.</text>
</comment>
<dbReference type="InterPro" id="IPR000008">
    <property type="entry name" value="C2_dom"/>
</dbReference>
<evidence type="ECO:0000256" key="1">
    <source>
        <dbReference type="ARBA" id="ARBA00004847"/>
    </source>
</evidence>
<dbReference type="Gene3D" id="2.60.40.150">
    <property type="entry name" value="C2 domain"/>
    <property type="match status" value="1"/>
</dbReference>
<dbReference type="UniPathway" id="UPA00944"/>
<evidence type="ECO:0000256" key="2">
    <source>
        <dbReference type="ARBA" id="ARBA00006306"/>
    </source>
</evidence>
<comment type="pathway">
    <text evidence="1">Signal transduction; phosphatidylinositol signaling pathway.</text>
</comment>
<gene>
    <name evidence="10" type="primary">LOC106176116</name>
</gene>
<dbReference type="Pfam" id="PF00169">
    <property type="entry name" value="PH"/>
    <property type="match status" value="1"/>
</dbReference>
<evidence type="ECO:0000256" key="4">
    <source>
        <dbReference type="ARBA" id="ARBA00022801"/>
    </source>
</evidence>
<sequence>MRFNAKEMAALAKEPKDKFDQEGVLWVKEKQEGLFRKGEVYVQRWCRLRGNVLFYFKSKEPTSEPYGAIILERCTVELDLKEEMQFSFQIVFEGDDRVQFFAARTEEERDTWIEVLHIASYECLKMQLESLREQIRNKTGKDPIDDPDPTVLEDNTETGGDAGTDDPAVEICITCSGLPKEPNGRTPNPFVSIHIMAPPDQQWLGHAHTEVVEKECNPIFLKTVSFSESSVLRKSTRVKLVIFDCKERLTGTMSQIGQVIFTLSDLITAPDNRLTLRLNSSDFSEGGTVTVMSWENDEYATRNSRMTTGSLEEESSSDQDGPVRPRRKSSKTKCRDMLKPFYNNIMTKTFRFPTSDGSMISVHEYMGESKLCFYFPQLLLKEWITEERARIEQLQDLGELVDIWHQMRRELLDAFHKMVAKYTESCKYLSQEFQGVTFKASARKGDRDVEFIPVNLHLQRMWVTNEKKKTSGCYDIVTVGSFTAYAQKYKQGGVKRMMQQQQELLHSSGHKDSRLTDLNKLLDKLISLRKAVQYDAESVSRAALQGSAEELIKASSLVTDKTRQLLQLLEIKMMEEGITSYDKAKQDLTDGSSAQTNSTESNDIHGKLKSDSQDKVLNELQSKLSQKNSPKVGRVRSEKIPDKKPSVSSVAEGRDSLLSTSSSEYTPTTPVPPGGEWKWSPLHTAATDSTEPWDMNQVNLEAALMCLTSKVDEILRQGETRAGGSSTWLEEVNPLLVRLRGCVELVCRRASHGLTFLALQEQSYNIPLWHTVKYRRDVTFSQALTSVTTGFLTKLRSSITNETFLQQLYKIGLLINFESLLSCHGDEMGMLEDHIVAINDMKNVTFKIIQASNADEILPTLSGKRGSYVVQVPCPDTMFHLLPREIQRGYAIRVVPVIFTMGINEHATLADKFGDTKLQEQINQENFEALSSYVSQYFDHFKESNPGPNSVEEQMKLLKYNINSKKSKNVEILHISAEICRNMNGIRFTSCKSAKDRTAMSVTLEQVQILQREHNLAPHVFSHALECFRSEGVRRHNTFKNTGISKYAFNSIQLMALPKLYRPPNGTFGNVAS</sequence>
<dbReference type="SUPFAM" id="SSF49562">
    <property type="entry name" value="C2 domain (Calcium/lipid-binding domain, CaLB)"/>
    <property type="match status" value="1"/>
</dbReference>
<evidence type="ECO:0000259" key="8">
    <source>
        <dbReference type="PROSITE" id="PS50004"/>
    </source>
</evidence>
<feature type="compositionally biased region" description="Basic and acidic residues" evidence="6">
    <location>
        <begin position="635"/>
        <end position="645"/>
    </location>
</feature>
<evidence type="ECO:0000256" key="5">
    <source>
        <dbReference type="ARBA" id="ARBA00023098"/>
    </source>
</evidence>
<dbReference type="PANTHER" id="PTHR12187">
    <property type="entry name" value="AGAP000124-PA"/>
    <property type="match status" value="1"/>
</dbReference>
<dbReference type="OrthoDB" id="159395at2759"/>
<dbReference type="GeneID" id="106176116"/>
<dbReference type="InterPro" id="IPR011993">
    <property type="entry name" value="PH-like_dom_sf"/>
</dbReference>
<dbReference type="SMART" id="SM00233">
    <property type="entry name" value="PH"/>
    <property type="match status" value="1"/>
</dbReference>
<dbReference type="EC" id="3.1.3.66" evidence="3"/>
<accession>A0A1S3JUN1</accession>
<feature type="compositionally biased region" description="Polar residues" evidence="6">
    <location>
        <begin position="589"/>
        <end position="601"/>
    </location>
</feature>
<reference evidence="10" key="1">
    <citation type="submission" date="2025-08" db="UniProtKB">
        <authorList>
            <consortium name="RefSeq"/>
        </authorList>
    </citation>
    <scope>IDENTIFICATION</scope>
    <source>
        <tissue evidence="10">Gonads</tissue>
    </source>
</reference>
<dbReference type="Gene3D" id="2.30.29.30">
    <property type="entry name" value="Pleckstrin-homology domain (PH domain)/Phosphotyrosine-binding domain (PTB)"/>
    <property type="match status" value="1"/>
</dbReference>
<feature type="region of interest" description="Disordered" evidence="6">
    <location>
        <begin position="586"/>
        <end position="679"/>
    </location>
</feature>
<protein>
    <recommendedName>
        <fullName evidence="3">phosphatidylinositol-3,4-bisphosphate 4-phosphatase</fullName>
        <ecNumber evidence="3">3.1.3.66</ecNumber>
    </recommendedName>
</protein>
<feature type="domain" description="C2" evidence="8">
    <location>
        <begin position="143"/>
        <end position="276"/>
    </location>
</feature>
<dbReference type="FunCoup" id="A0A1S3JUN1">
    <property type="interactions" value="765"/>
</dbReference>
<feature type="region of interest" description="Disordered" evidence="6">
    <location>
        <begin position="302"/>
        <end position="332"/>
    </location>
</feature>
<feature type="domain" description="PH" evidence="7">
    <location>
        <begin position="18"/>
        <end position="121"/>
    </location>
</feature>
<dbReference type="SUPFAM" id="SSF50729">
    <property type="entry name" value="PH domain-like"/>
    <property type="match status" value="1"/>
</dbReference>
<keyword evidence="9" id="KW-1185">Reference proteome</keyword>
<name>A0A1S3JUN1_LINAN</name>
<feature type="region of interest" description="Disordered" evidence="6">
    <location>
        <begin position="138"/>
        <end position="164"/>
    </location>
</feature>
<dbReference type="PANTHER" id="PTHR12187:SF11">
    <property type="entry name" value="PHOSPHATIDYLINOSITOL-3,4-BISPHOSPHATE 4-PHOSPHATASE"/>
    <property type="match status" value="1"/>
</dbReference>
<proteinExistence type="inferred from homology"/>
<dbReference type="KEGG" id="lak:106176116"/>
<evidence type="ECO:0000313" key="10">
    <source>
        <dbReference type="RefSeq" id="XP_013413806.1"/>
    </source>
</evidence>
<dbReference type="PROSITE" id="PS50004">
    <property type="entry name" value="C2"/>
    <property type="match status" value="1"/>
</dbReference>
<dbReference type="Proteomes" id="UP000085678">
    <property type="component" value="Unplaced"/>
</dbReference>
<organism evidence="9 10">
    <name type="scientific">Lingula anatina</name>
    <name type="common">Brachiopod</name>
    <name type="synonym">Lingula unguis</name>
    <dbReference type="NCBI Taxonomy" id="7574"/>
    <lineage>
        <taxon>Eukaryota</taxon>
        <taxon>Metazoa</taxon>
        <taxon>Spiralia</taxon>
        <taxon>Lophotrochozoa</taxon>
        <taxon>Brachiopoda</taxon>
        <taxon>Linguliformea</taxon>
        <taxon>Lingulata</taxon>
        <taxon>Lingulida</taxon>
        <taxon>Linguloidea</taxon>
        <taxon>Lingulidae</taxon>
        <taxon>Lingula</taxon>
    </lineage>
</organism>
<feature type="compositionally biased region" description="Basic and acidic residues" evidence="6">
    <location>
        <begin position="602"/>
        <end position="617"/>
    </location>
</feature>
<keyword evidence="5" id="KW-0443">Lipid metabolism</keyword>
<evidence type="ECO:0000259" key="7">
    <source>
        <dbReference type="PROSITE" id="PS50003"/>
    </source>
</evidence>
<feature type="compositionally biased region" description="Low complexity" evidence="6">
    <location>
        <begin position="659"/>
        <end position="668"/>
    </location>
</feature>
<dbReference type="AlphaFoldDB" id="A0A1S3JUN1"/>
<keyword evidence="4" id="KW-0378">Hydrolase</keyword>
<dbReference type="InParanoid" id="A0A1S3JUN1"/>
<dbReference type="InterPro" id="IPR035892">
    <property type="entry name" value="C2_domain_sf"/>
</dbReference>
<evidence type="ECO:0000256" key="3">
    <source>
        <dbReference type="ARBA" id="ARBA00013037"/>
    </source>
</evidence>
<dbReference type="Pfam" id="PF00168">
    <property type="entry name" value="C2"/>
    <property type="match status" value="1"/>
</dbReference>
<dbReference type="GO" id="GO:0005737">
    <property type="term" value="C:cytoplasm"/>
    <property type="evidence" value="ECO:0007669"/>
    <property type="project" value="TreeGrafter"/>
</dbReference>
<dbReference type="GO" id="GO:0016316">
    <property type="term" value="F:phosphatidylinositol-3,4-bisphosphate 4-phosphatase activity"/>
    <property type="evidence" value="ECO:0007669"/>
    <property type="project" value="UniProtKB-EC"/>
</dbReference>